<feature type="transmembrane region" description="Helical" evidence="12">
    <location>
        <begin position="183"/>
        <end position="206"/>
    </location>
</feature>
<feature type="transmembrane region" description="Helical" evidence="12">
    <location>
        <begin position="323"/>
        <end position="341"/>
    </location>
</feature>
<keyword evidence="7 12" id="KW-1133">Transmembrane helix</keyword>
<evidence type="ECO:0000256" key="9">
    <source>
        <dbReference type="ARBA" id="ARBA00023136"/>
    </source>
</evidence>
<keyword evidence="9 12" id="KW-0472">Membrane</keyword>
<dbReference type="Gene3D" id="1.10.287.70">
    <property type="match status" value="1"/>
</dbReference>
<dbReference type="OrthoDB" id="10035564at2759"/>
<evidence type="ECO:0000256" key="7">
    <source>
        <dbReference type="ARBA" id="ARBA00022989"/>
    </source>
</evidence>
<dbReference type="Pfam" id="PF03493">
    <property type="entry name" value="BK_channel_a"/>
    <property type="match status" value="1"/>
</dbReference>
<evidence type="ECO:0000313" key="16">
    <source>
        <dbReference type="Proteomes" id="UP000053562"/>
    </source>
</evidence>
<proteinExistence type="predicted"/>
<evidence type="ECO:0000256" key="10">
    <source>
        <dbReference type="ARBA" id="ARBA00023303"/>
    </source>
</evidence>
<feature type="region of interest" description="Disordered" evidence="11">
    <location>
        <begin position="980"/>
        <end position="1001"/>
    </location>
</feature>
<dbReference type="InterPro" id="IPR013099">
    <property type="entry name" value="K_chnl_dom"/>
</dbReference>
<evidence type="ECO:0000259" key="13">
    <source>
        <dbReference type="Pfam" id="PF03493"/>
    </source>
</evidence>
<dbReference type="GO" id="GO:0016020">
    <property type="term" value="C:membrane"/>
    <property type="evidence" value="ECO:0007669"/>
    <property type="project" value="UniProtKB-SubCell"/>
</dbReference>
<accession>A0A0J9S7G9</accession>
<evidence type="ECO:0008006" key="17">
    <source>
        <dbReference type="Google" id="ProtNLM"/>
    </source>
</evidence>
<feature type="transmembrane region" description="Helical" evidence="12">
    <location>
        <begin position="12"/>
        <end position="32"/>
    </location>
</feature>
<dbReference type="PANTHER" id="PTHR10027:SF10">
    <property type="entry name" value="SLOWPOKE 2, ISOFORM D"/>
    <property type="match status" value="1"/>
</dbReference>
<sequence>MKSGLLSINDVLFLLVNIFKYFLIALNGLYLYKLPCSAKENIDFVSAIICILIGITIKITVIVIYCTYFMDIYMLRKCRRKNMLNFCNFSGVNRSRNTAVLESDDFEYKKLIKKFFFKKVYYSIKKKHKHMELYMLKIYNSIFNYYFCNVRDVLYAFIWYMSLYYWRRDTYDTIWNFDNIPTYIHNILIVLLSSSYIDLVMVILSYSKSKYYVMKSKLLIDAFFSAPSVFFFSKYLLVLDNKIDIYFIMGFLRNIKIFLNVSYVRVEQNSILTNTEIKIVRIVLGVLLLCNAFASTVYTIQAIHPYNLENGNFSYFLNSYLDYFYFSIISISTVGYGDIFPINKLSKVVCIIFIFWTFIWVPIQFNDLIISIFSKKKTYGKVSMNSQKFILLIGEVEPQQLNVFLFESIAYGNKLKFHILTTYPISFYKEQIKIADHFCISLYIKNFDLNEKQNTNLLYSINAQNAYYLFLFSDKFTSGHYNIDTKSFTRLLILKKFLHGKKNAVIELRNKSVSNVVKSIGCENFIIVNLKHSLIVKNVKHPGVITLILNLFTAYKYEPECYAHDDMRDSFSSLKYVGEYSRGSQTKIFSFFVHKNMVGLKFDKLFYKLYESLGIILIGIETDTGMVPPVRRNFPAHKVANFVKGKKAKRERFKVVFLNLLRRYSHSRNAAYTERPVNKQRTIWNSIQSAHTRGGSKKRDSTDPSNLLKMNLGYHSNRGNDNSRSFIGECGTYPIRGNKAQGNIPHRRRKNTHESTSREVNICINISRSNGRSNSAGNKLRERCTTKGEPHLEDLKKWDFNIIHAKTNTKWGYDANMSKNTKQLRCYLNLLGANYSMRENDKCVVIANSKKVIKYLSMAKSLFWLFEIKSKKEKNISYDLKSVIKTKKSFNKYLTANLRRNMPTRSHGHNRSLLYKGANVKAINYHDLFSGYKISRAFSKRSYPFGKKIKTVKYAGGDDTRDLVSWRGFPNSICSVGGFQGRGDKNGDSQKGNYQDGESCHRSTHVPPCDDKKWSFNGCNFISCIPDGCNVDTRVGGHAEGDTIVASPLYLESTPGKLHMGNPPNSLALSYAEMRTFENAVDNSVSRNSYVDPHPVHSHHSEVRKKYRHHLFHKKKLKKKNYLNNCVNFLKRGETGKDRDAHNGLNDAQMDNLKDSLCDGFNAAFKSAIAYSYEEACEKYFPRGRRNKLLLIINCTSNTIELIKMVNQRCTYNVVILTDEVPTVNMHDLRKYNVVFIKCKSLDDYNILNAGLMQAYYVIILPTDANSADEINEIDMNNIILTRKMIHLMRKRKKSCYINNIMTELINPSNVIFLEENKMIKLKDKKSSYSDFFPYVNCSRFYSSNIICETMLYNFMAHHKSFTKFSVCNDTLESLIKHVSVIYICDLNRYFDFSFKRIKTFRDLFYFLSKKNITAIGLYRRGDKNVPFYVYTKPSENCELKLDDMVYVL</sequence>
<evidence type="ECO:0000256" key="12">
    <source>
        <dbReference type="SAM" id="Phobius"/>
    </source>
</evidence>
<keyword evidence="6" id="KW-0630">Potassium</keyword>
<evidence type="ECO:0000313" key="15">
    <source>
        <dbReference type="EMBL" id="KMZ78699.1"/>
    </source>
</evidence>
<feature type="transmembrane region" description="Helical" evidence="12">
    <location>
        <begin position="44"/>
        <end position="70"/>
    </location>
</feature>
<comment type="subcellular location">
    <subcellularLocation>
        <location evidence="1">Membrane</location>
        <topology evidence="1">Multi-pass membrane protein</topology>
    </subcellularLocation>
</comment>
<feature type="transmembrane region" description="Helical" evidence="12">
    <location>
        <begin position="348"/>
        <end position="365"/>
    </location>
</feature>
<protein>
    <recommendedName>
        <fullName evidence="17">Potassium channel</fullName>
    </recommendedName>
</protein>
<reference evidence="15 16" key="1">
    <citation type="submission" date="2011-08" db="EMBL/GenBank/DDBJ databases">
        <title>The Genome Sequence of Plasmodium vivax India VII.</title>
        <authorList>
            <consortium name="The Broad Institute Genome Sequencing Platform"/>
            <consortium name="The Broad Institute Genome Sequencing Center for Infectious Disease"/>
            <person name="Neafsey D."/>
            <person name="Carlton J."/>
            <person name="Barnwell J."/>
            <person name="Collins W."/>
            <person name="Escalante A."/>
            <person name="Mullikin J."/>
            <person name="Saul A."/>
            <person name="Guigo R."/>
            <person name="Camara F."/>
            <person name="Young S.K."/>
            <person name="Zeng Q."/>
            <person name="Gargeya S."/>
            <person name="Fitzgerald M."/>
            <person name="Haas B."/>
            <person name="Abouelleil A."/>
            <person name="Alvarado L."/>
            <person name="Arachchi H.M."/>
            <person name="Berlin A."/>
            <person name="Brown A."/>
            <person name="Chapman S.B."/>
            <person name="Chen Z."/>
            <person name="Dunbar C."/>
            <person name="Freedman E."/>
            <person name="Gearin G."/>
            <person name="Gellesch M."/>
            <person name="Goldberg J."/>
            <person name="Griggs A."/>
            <person name="Gujja S."/>
            <person name="Heiman D."/>
            <person name="Howarth C."/>
            <person name="Larson L."/>
            <person name="Lui A."/>
            <person name="MacDonald P.J.P."/>
            <person name="Montmayeur A."/>
            <person name="Murphy C."/>
            <person name="Neiman D."/>
            <person name="Pearson M."/>
            <person name="Priest M."/>
            <person name="Roberts A."/>
            <person name="Saif S."/>
            <person name="Shea T."/>
            <person name="Shenoy N."/>
            <person name="Sisk P."/>
            <person name="Stolte C."/>
            <person name="Sykes S."/>
            <person name="Wortman J."/>
            <person name="Nusbaum C."/>
            <person name="Birren B."/>
        </authorList>
    </citation>
    <scope>NUCLEOTIDE SEQUENCE [LARGE SCALE GENOMIC DNA]</scope>
    <source>
        <strain evidence="15 16">India VII</strain>
    </source>
</reference>
<dbReference type="EMBL" id="KQ234361">
    <property type="protein sequence ID" value="KMZ78699.1"/>
    <property type="molecule type" value="Genomic_DNA"/>
</dbReference>
<name>A0A0J9S7G9_PLAVI</name>
<keyword evidence="2" id="KW-0813">Transport</keyword>
<keyword evidence="4 12" id="KW-0812">Transmembrane</keyword>
<evidence type="ECO:0000256" key="11">
    <source>
        <dbReference type="SAM" id="MobiDB-lite"/>
    </source>
</evidence>
<evidence type="ECO:0000256" key="8">
    <source>
        <dbReference type="ARBA" id="ARBA00023065"/>
    </source>
</evidence>
<keyword evidence="3" id="KW-0633">Potassium transport</keyword>
<evidence type="ECO:0000259" key="14">
    <source>
        <dbReference type="Pfam" id="PF07885"/>
    </source>
</evidence>
<dbReference type="PANTHER" id="PTHR10027">
    <property type="entry name" value="CALCIUM-ACTIVATED POTASSIUM CHANNEL ALPHA CHAIN"/>
    <property type="match status" value="1"/>
</dbReference>
<keyword evidence="10" id="KW-0407">Ion channel</keyword>
<dbReference type="Pfam" id="PF07885">
    <property type="entry name" value="Ion_trans_2"/>
    <property type="match status" value="1"/>
</dbReference>
<gene>
    <name evidence="15" type="ORF">PVIIG_00094</name>
</gene>
<dbReference type="GO" id="GO:0005267">
    <property type="term" value="F:potassium channel activity"/>
    <property type="evidence" value="ECO:0007669"/>
    <property type="project" value="UniProtKB-KW"/>
</dbReference>
<evidence type="ECO:0000256" key="1">
    <source>
        <dbReference type="ARBA" id="ARBA00004141"/>
    </source>
</evidence>
<evidence type="ECO:0000256" key="3">
    <source>
        <dbReference type="ARBA" id="ARBA00022538"/>
    </source>
</evidence>
<evidence type="ECO:0000256" key="5">
    <source>
        <dbReference type="ARBA" id="ARBA00022826"/>
    </source>
</evidence>
<feature type="transmembrane region" description="Helical" evidence="12">
    <location>
        <begin position="282"/>
        <end position="303"/>
    </location>
</feature>
<evidence type="ECO:0000256" key="4">
    <source>
        <dbReference type="ARBA" id="ARBA00022692"/>
    </source>
</evidence>
<organism evidence="15 16">
    <name type="scientific">Plasmodium vivax India VII</name>
    <dbReference type="NCBI Taxonomy" id="1077284"/>
    <lineage>
        <taxon>Eukaryota</taxon>
        <taxon>Sar</taxon>
        <taxon>Alveolata</taxon>
        <taxon>Apicomplexa</taxon>
        <taxon>Aconoidasida</taxon>
        <taxon>Haemosporida</taxon>
        <taxon>Plasmodiidae</taxon>
        <taxon>Plasmodium</taxon>
        <taxon>Plasmodium (Plasmodium)</taxon>
    </lineage>
</organism>
<keyword evidence="8" id="KW-0406">Ion transport</keyword>
<evidence type="ECO:0000256" key="6">
    <source>
        <dbReference type="ARBA" id="ARBA00022958"/>
    </source>
</evidence>
<dbReference type="SUPFAM" id="SSF81324">
    <property type="entry name" value="Voltage-gated potassium channels"/>
    <property type="match status" value="1"/>
</dbReference>
<feature type="domain" description="Potassium channel" evidence="14">
    <location>
        <begin position="286"/>
        <end position="371"/>
    </location>
</feature>
<dbReference type="InterPro" id="IPR003929">
    <property type="entry name" value="K_chnl_BK_asu"/>
</dbReference>
<dbReference type="Proteomes" id="UP000053562">
    <property type="component" value="Unassembled WGS sequence"/>
</dbReference>
<keyword evidence="5" id="KW-0631">Potassium channel</keyword>
<feature type="transmembrane region" description="Helical" evidence="12">
    <location>
        <begin position="143"/>
        <end position="163"/>
    </location>
</feature>
<feature type="domain" description="Calcium-activated potassium channel BK alpha subunit" evidence="13">
    <location>
        <begin position="524"/>
        <end position="620"/>
    </location>
</feature>
<evidence type="ECO:0000256" key="2">
    <source>
        <dbReference type="ARBA" id="ARBA00022448"/>
    </source>
</evidence>
<dbReference type="InterPro" id="IPR047871">
    <property type="entry name" value="K_chnl_Slo-like"/>
</dbReference>
<dbReference type="FunFam" id="1.10.287.70:FF:000147">
    <property type="entry name" value="Potassium channel, putative"/>
    <property type="match status" value="1"/>
</dbReference>